<sequence length="136" mass="15195">MGNIKYSALFLLVSAFAIVYTQNILLKWKSASKVSIDQLLPAGKKGYFTYYVARGSVRKNWLNGKFLIKNGGMLPTRHITVKEVFSSSTYEFMVLNEYGVATGVANLPLESGPIFVESENTQMTPMHLKCPHVLLD</sequence>
<evidence type="ECO:0000313" key="2">
    <source>
        <dbReference type="Proteomes" id="UP001642540"/>
    </source>
</evidence>
<gene>
    <name evidence="1" type="ORF">ODALV1_LOCUS404</name>
</gene>
<name>A0ABP1PMG6_9HEXA</name>
<dbReference type="Proteomes" id="UP001642540">
    <property type="component" value="Unassembled WGS sequence"/>
</dbReference>
<reference evidence="1 2" key="1">
    <citation type="submission" date="2024-08" db="EMBL/GenBank/DDBJ databases">
        <authorList>
            <person name="Cucini C."/>
            <person name="Frati F."/>
        </authorList>
    </citation>
    <scope>NUCLEOTIDE SEQUENCE [LARGE SCALE GENOMIC DNA]</scope>
</reference>
<accession>A0ABP1PMG6</accession>
<evidence type="ECO:0000313" key="1">
    <source>
        <dbReference type="EMBL" id="CAL8068659.1"/>
    </source>
</evidence>
<proteinExistence type="predicted"/>
<comment type="caution">
    <text evidence="1">The sequence shown here is derived from an EMBL/GenBank/DDBJ whole genome shotgun (WGS) entry which is preliminary data.</text>
</comment>
<organism evidence="1 2">
    <name type="scientific">Orchesella dallaii</name>
    <dbReference type="NCBI Taxonomy" id="48710"/>
    <lineage>
        <taxon>Eukaryota</taxon>
        <taxon>Metazoa</taxon>
        <taxon>Ecdysozoa</taxon>
        <taxon>Arthropoda</taxon>
        <taxon>Hexapoda</taxon>
        <taxon>Collembola</taxon>
        <taxon>Entomobryomorpha</taxon>
        <taxon>Entomobryoidea</taxon>
        <taxon>Orchesellidae</taxon>
        <taxon>Orchesellinae</taxon>
        <taxon>Orchesella</taxon>
    </lineage>
</organism>
<keyword evidence="2" id="KW-1185">Reference proteome</keyword>
<protein>
    <submittedName>
        <fullName evidence="1">Uncharacterized protein</fullName>
    </submittedName>
</protein>
<dbReference type="EMBL" id="CAXLJM020000002">
    <property type="protein sequence ID" value="CAL8068659.1"/>
    <property type="molecule type" value="Genomic_DNA"/>
</dbReference>